<dbReference type="EMBL" id="JAHDYS010000002">
    <property type="protein sequence ID" value="MBT1070784.1"/>
    <property type="molecule type" value="Genomic_DNA"/>
</dbReference>
<reference evidence="1 2" key="1">
    <citation type="submission" date="2021-05" db="EMBL/GenBank/DDBJ databases">
        <title>The draft genome of Geobacter chapellei DSM 13688.</title>
        <authorList>
            <person name="Xu Z."/>
            <person name="Masuda Y."/>
            <person name="Itoh H."/>
            <person name="Senoo K."/>
        </authorList>
    </citation>
    <scope>NUCLEOTIDE SEQUENCE [LARGE SCALE GENOMIC DNA]</scope>
    <source>
        <strain evidence="1 2">DSM 13688</strain>
    </source>
</reference>
<sequence length="195" mass="22980">MEYRLNKQKLLDILEQWNRFLKRKVHLIACGGTAMTLLDVKASTKDVDFMVPNVSEYAYLIKMLKSLDYEPETSWGWLRKGDIFRFDLFPGKKIHTTELLETPLAPNNHYLLKEYSRLYIGILNYYDLISSKLMRGTGVDFEDCLILVKAHRDQIDVDRLVSHYRELVSYDIAVDRIGVHIDRFVALLREENLYE</sequence>
<dbReference type="Proteomes" id="UP000784128">
    <property type="component" value="Unassembled WGS sequence"/>
</dbReference>
<name>A0ABS5U555_9BACT</name>
<accession>A0ABS5U555</accession>
<evidence type="ECO:0000313" key="2">
    <source>
        <dbReference type="Proteomes" id="UP000784128"/>
    </source>
</evidence>
<proteinExistence type="predicted"/>
<evidence type="ECO:0008006" key="3">
    <source>
        <dbReference type="Google" id="ProtNLM"/>
    </source>
</evidence>
<keyword evidence="2" id="KW-1185">Reference proteome</keyword>
<protein>
    <recommendedName>
        <fullName evidence="3">Nucleotidyltransferase AbiEii toxin of type IV toxin-antitoxin system</fullName>
    </recommendedName>
</protein>
<dbReference type="InterPro" id="IPR043519">
    <property type="entry name" value="NT_sf"/>
</dbReference>
<comment type="caution">
    <text evidence="1">The sequence shown here is derived from an EMBL/GenBank/DDBJ whole genome shotgun (WGS) entry which is preliminary data.</text>
</comment>
<dbReference type="SUPFAM" id="SSF81301">
    <property type="entry name" value="Nucleotidyltransferase"/>
    <property type="match status" value="1"/>
</dbReference>
<evidence type="ECO:0000313" key="1">
    <source>
        <dbReference type="EMBL" id="MBT1070784.1"/>
    </source>
</evidence>
<organism evidence="1 2">
    <name type="scientific">Pelotalea chapellei</name>
    <dbReference type="NCBI Taxonomy" id="44671"/>
    <lineage>
        <taxon>Bacteria</taxon>
        <taxon>Pseudomonadati</taxon>
        <taxon>Thermodesulfobacteriota</taxon>
        <taxon>Desulfuromonadia</taxon>
        <taxon>Geobacterales</taxon>
        <taxon>Geobacteraceae</taxon>
        <taxon>Pelotalea</taxon>
    </lineage>
</organism>
<gene>
    <name evidence="1" type="ORF">KJB30_03220</name>
</gene>